<accession>L7JY32</accession>
<dbReference type="InParanoid" id="L7JY32"/>
<dbReference type="Proteomes" id="UP000011185">
    <property type="component" value="Unassembled WGS sequence"/>
</dbReference>
<dbReference type="VEuPathDB" id="MicrosporidiaDB:THOM_0634"/>
<organism evidence="1 2">
    <name type="scientific">Trachipleistophora hominis</name>
    <name type="common">Microsporidian parasite</name>
    <dbReference type="NCBI Taxonomy" id="72359"/>
    <lineage>
        <taxon>Eukaryota</taxon>
        <taxon>Fungi</taxon>
        <taxon>Fungi incertae sedis</taxon>
        <taxon>Microsporidia</taxon>
        <taxon>Pleistophoridae</taxon>
        <taxon>Trachipleistophora</taxon>
    </lineage>
</organism>
<keyword evidence="2" id="KW-1185">Reference proteome</keyword>
<evidence type="ECO:0000313" key="1">
    <source>
        <dbReference type="EMBL" id="ELQ76378.1"/>
    </source>
</evidence>
<reference evidence="1 2" key="1">
    <citation type="journal article" date="2012" name="PLoS Pathog.">
        <title>The genome of the obligate intracellular parasite Trachipleistophora hominis: new insights into microsporidian genome dynamics and reductive evolution.</title>
        <authorList>
            <person name="Heinz E."/>
            <person name="Williams T.A."/>
            <person name="Nakjang S."/>
            <person name="Noel C.J."/>
            <person name="Swan D.C."/>
            <person name="Goldberg A.V."/>
            <person name="Harris S.R."/>
            <person name="Weinmaier T."/>
            <person name="Markert S."/>
            <person name="Becher D."/>
            <person name="Bernhardt J."/>
            <person name="Dagan T."/>
            <person name="Hacker C."/>
            <person name="Lucocq J.M."/>
            <person name="Schweder T."/>
            <person name="Rattei T."/>
            <person name="Hall N."/>
            <person name="Hirt R.P."/>
            <person name="Embley T.M."/>
        </authorList>
    </citation>
    <scope>NUCLEOTIDE SEQUENCE [LARGE SCALE GENOMIC DNA]</scope>
</reference>
<dbReference type="AlphaFoldDB" id="L7JY32"/>
<name>L7JY32_TRAHO</name>
<dbReference type="HOGENOM" id="CLU_1563986_0_0_1"/>
<proteinExistence type="predicted"/>
<dbReference type="EMBL" id="JH993853">
    <property type="protein sequence ID" value="ELQ76378.1"/>
    <property type="molecule type" value="Genomic_DNA"/>
</dbReference>
<protein>
    <submittedName>
        <fullName evidence="1">Uncharacterized protein</fullName>
    </submittedName>
</protein>
<sequence>MLNLTQYVNLERLEIEITVNNYDLFAKHVSMALKLKHLTLHVLGIDIDIIKILEINQTIKFLTIYGDDKHMIMANNMTGDVKSMCQRIKLINVNIRKFDLFKYVNKLRNIEKLDISKSVFNPKHFDDVKMFRSCRSQTLLVHVAYSDDFIELLVSNDKGFVKRSRFSVLIN</sequence>
<gene>
    <name evidence="1" type="ORF">THOM_0634</name>
</gene>
<evidence type="ECO:0000313" key="2">
    <source>
        <dbReference type="Proteomes" id="UP000011185"/>
    </source>
</evidence>